<keyword evidence="1" id="KW-1133">Transmembrane helix</keyword>
<evidence type="ECO:0000256" key="1">
    <source>
        <dbReference type="SAM" id="Phobius"/>
    </source>
</evidence>
<dbReference type="AlphaFoldDB" id="A0A2I0SRQ7"/>
<evidence type="ECO:0000313" key="3">
    <source>
        <dbReference type="Proteomes" id="UP000236178"/>
    </source>
</evidence>
<keyword evidence="3" id="KW-1185">Reference proteome</keyword>
<comment type="caution">
    <text evidence="2">The sequence shown here is derived from an EMBL/GenBank/DDBJ whole genome shotgun (WGS) entry which is preliminary data.</text>
</comment>
<sequence length="194" mass="21252">MRGAQGARQWCWRWRRNPLRRRDDVFEAWIVLIVWTVMVLGGTVAGLVTAHAAEASFTRLRHDRHAVPAVLVVGTGSAVPAGESAVYDHVRATVRWTASDGSPRVGSALVESGHKAGSHVMIWLDARDLPTTAPPTGSAAATESSLLGVGAGMALGGLVFGFGGLVRWRLDQRRYDRWEREWERLGPQWGHKTP</sequence>
<dbReference type="EMBL" id="PJOS01000019">
    <property type="protein sequence ID" value="PKT72606.1"/>
    <property type="molecule type" value="Genomic_DNA"/>
</dbReference>
<gene>
    <name evidence="2" type="ORF">CW362_12565</name>
</gene>
<dbReference type="Proteomes" id="UP000236178">
    <property type="component" value="Unassembled WGS sequence"/>
</dbReference>
<organism evidence="2 3">
    <name type="scientific">Streptomyces populi</name>
    <dbReference type="NCBI Taxonomy" id="2058924"/>
    <lineage>
        <taxon>Bacteria</taxon>
        <taxon>Bacillati</taxon>
        <taxon>Actinomycetota</taxon>
        <taxon>Actinomycetes</taxon>
        <taxon>Kitasatosporales</taxon>
        <taxon>Streptomycetaceae</taxon>
        <taxon>Streptomyces</taxon>
    </lineage>
</organism>
<reference evidence="2 3" key="1">
    <citation type="submission" date="2017-12" db="EMBL/GenBank/DDBJ databases">
        <title>Streptomyces populusis sp. nov., a novel endophytic actinobacterium isolated from stems of Populus adenopoda Maxim.</title>
        <authorList>
            <person name="Wang Z."/>
        </authorList>
    </citation>
    <scope>NUCLEOTIDE SEQUENCE [LARGE SCALE GENOMIC DNA]</scope>
    <source>
        <strain evidence="2 3">A249</strain>
    </source>
</reference>
<feature type="transmembrane region" description="Helical" evidence="1">
    <location>
        <begin position="25"/>
        <end position="48"/>
    </location>
</feature>
<dbReference type="PANTHER" id="PTHR42305:SF1">
    <property type="entry name" value="MEMBRANE PROTEIN RV1733C-RELATED"/>
    <property type="match status" value="1"/>
</dbReference>
<dbReference type="OrthoDB" id="4213157at2"/>
<proteinExistence type="predicted"/>
<protein>
    <submittedName>
        <fullName evidence="2">Uncharacterized protein</fullName>
    </submittedName>
</protein>
<keyword evidence="1" id="KW-0472">Membrane</keyword>
<keyword evidence="1" id="KW-0812">Transmembrane</keyword>
<feature type="transmembrane region" description="Helical" evidence="1">
    <location>
        <begin position="146"/>
        <end position="168"/>
    </location>
</feature>
<dbReference type="PANTHER" id="PTHR42305">
    <property type="entry name" value="MEMBRANE PROTEIN RV1733C-RELATED"/>
    <property type="match status" value="1"/>
</dbReference>
<name>A0A2I0SRQ7_9ACTN</name>
<dbReference type="InterPro" id="IPR039708">
    <property type="entry name" value="MT1774/Rv1733c-like"/>
</dbReference>
<evidence type="ECO:0000313" key="2">
    <source>
        <dbReference type="EMBL" id="PKT72606.1"/>
    </source>
</evidence>
<accession>A0A2I0SRQ7</accession>
<dbReference type="RefSeq" id="WP_103549500.1">
    <property type="nucleotide sequence ID" value="NZ_JBHJSK010000001.1"/>
</dbReference>